<dbReference type="PANTHER" id="PTHR31001">
    <property type="entry name" value="UNCHARACTERIZED TRANSCRIPTIONAL REGULATORY PROTEIN"/>
    <property type="match status" value="1"/>
</dbReference>
<dbReference type="OrthoDB" id="5407715at2759"/>
<dbReference type="InterPro" id="IPR036864">
    <property type="entry name" value="Zn2-C6_fun-type_DNA-bd_sf"/>
</dbReference>
<dbReference type="InterPro" id="IPR013149">
    <property type="entry name" value="ADH-like_C"/>
</dbReference>
<dbReference type="CDD" id="cd05188">
    <property type="entry name" value="MDR"/>
    <property type="match status" value="1"/>
</dbReference>
<evidence type="ECO:0000256" key="1">
    <source>
        <dbReference type="ARBA" id="ARBA00004123"/>
    </source>
</evidence>
<dbReference type="Pfam" id="PF04082">
    <property type="entry name" value="Fungal_trans"/>
    <property type="match status" value="1"/>
</dbReference>
<keyword evidence="4" id="KW-1133">Transmembrane helix</keyword>
<dbReference type="InterPro" id="IPR001138">
    <property type="entry name" value="Zn2Cys6_DnaBD"/>
</dbReference>
<dbReference type="SUPFAM" id="SSF57701">
    <property type="entry name" value="Zn2/Cys6 DNA-binding domain"/>
    <property type="match status" value="1"/>
</dbReference>
<evidence type="ECO:0000256" key="3">
    <source>
        <dbReference type="ARBA" id="ARBA00023242"/>
    </source>
</evidence>
<comment type="caution">
    <text evidence="6">The sequence shown here is derived from an EMBL/GenBank/DDBJ whole genome shotgun (WGS) entry which is preliminary data.</text>
</comment>
<dbReference type="InterPro" id="IPR050613">
    <property type="entry name" value="Sec_Metabolite_Reg"/>
</dbReference>
<dbReference type="Gene3D" id="3.40.50.720">
    <property type="entry name" value="NAD(P)-binding Rossmann-like Domain"/>
    <property type="match status" value="1"/>
</dbReference>
<sequence>MNQDLSKYTTTFRASQPRRIKRNRQTVSCCNCRSRKLKCDREQPCGACRKRGEENACRFGPAPKRASSSAGKDELRKELRHMTLVLDALAEKSGTGRDVSHSQLAESINRMQRVLDADETTVPAEPASAHHEIDVVFGSMSPTTLPEIYRALPDRQATDSMIAAYFNARYLTAPFIHAHQFRRQYDLFWNSPESANFLWVSILFSILAIGAVVTNAKGTNAIPVDPLTYLNMSARCLLAGQYLEAEEFSTEALAMYSHSRFTLRGSQDIALHSLCGLTVRLAQLRGYHRVPSDPSLALTPFQAEMRRRVWFIIQLYDVLCAFGRGLPSLIHEDTCHTGHPTNVTDDDFDEDSILLSPRPLTDPQSMAACVYQSMLLPILRRIIRHALGLKACTYPDAILLGHELETWYLSIPPYLRARSIRSTAFTDKSHTVMDRVMLELLYSMGNSILYRPFLDLTKPQDQLSQVSLAICRRMAMKGVRAYIEVDRELQRGGRLHEDRYIAFNLSSSDFMVWKILAPLEFADCPDMPMQESSNVKGMLETACQMWSARAATSMHASEASRVLRVISGQIQIAQHWVIEIPFDTSNFYCADDIRNDNQTQLASQHGENEAEPSEALALSIPEAPSFDALLTGLEDIDWEAFPEITKSLIVPAFNEPLVLEKSLTPTVTAPGTALVRILSTSVRPHNRNGFAGKGFLSFTLPFAPGDTAVARVLSVGDGAVALKPGQLVFINGFVAARDDPDGTRVLIGLHDGGGKARDVEIFQLYKGLWRDTATMPIENCLVLNEAILRDQMGYSYADLNYIQRLAVAYGGISAADLRPGETVIVAPATGHFSGAVAEVAAQIGCRVIALSRSASKLEPLASRYPRITALELTGDTEKDLKAIRELCPEGADAFIDISPSQATASPHHLSVSLDSLRPFGRAVFLGAMLGVSVNYVGIMARNITIKGQFMFTRAELVSLIKLIETGVLKLGKDAGHETVGGGFALEDWEEALVVAEGAAAWGQQVVFTP</sequence>
<dbReference type="CDD" id="cd12148">
    <property type="entry name" value="fungal_TF_MHR"/>
    <property type="match status" value="1"/>
</dbReference>
<keyword evidence="7" id="KW-1185">Reference proteome</keyword>
<dbReference type="SMART" id="SM00066">
    <property type="entry name" value="GAL4"/>
    <property type="match status" value="1"/>
</dbReference>
<evidence type="ECO:0000313" key="7">
    <source>
        <dbReference type="Proteomes" id="UP000736672"/>
    </source>
</evidence>
<protein>
    <recommendedName>
        <fullName evidence="5">Zn(2)-C6 fungal-type domain-containing protein</fullName>
    </recommendedName>
</protein>
<gene>
    <name evidence="6" type="ORF">B0J15DRAFT_447556</name>
</gene>
<dbReference type="PANTHER" id="PTHR31001:SF49">
    <property type="entry name" value="ZN(II)2CYS6 TRANSCRIPTION FACTOR (EUROFUNG)"/>
    <property type="match status" value="1"/>
</dbReference>
<evidence type="ECO:0000313" key="6">
    <source>
        <dbReference type="EMBL" id="KAH7253221.1"/>
    </source>
</evidence>
<dbReference type="Pfam" id="PF00172">
    <property type="entry name" value="Zn_clus"/>
    <property type="match status" value="1"/>
</dbReference>
<feature type="domain" description="Zn(2)-C6 fungal-type" evidence="5">
    <location>
        <begin position="28"/>
        <end position="59"/>
    </location>
</feature>
<dbReference type="SUPFAM" id="SSF50129">
    <property type="entry name" value="GroES-like"/>
    <property type="match status" value="1"/>
</dbReference>
<dbReference type="SUPFAM" id="SSF51735">
    <property type="entry name" value="NAD(P)-binding Rossmann-fold domains"/>
    <property type="match status" value="1"/>
</dbReference>
<dbReference type="Gene3D" id="3.90.180.10">
    <property type="entry name" value="Medium-chain alcohol dehydrogenases, catalytic domain"/>
    <property type="match status" value="1"/>
</dbReference>
<dbReference type="InterPro" id="IPR007219">
    <property type="entry name" value="XnlR_reg_dom"/>
</dbReference>
<dbReference type="Proteomes" id="UP000736672">
    <property type="component" value="Unassembled WGS sequence"/>
</dbReference>
<organism evidence="6 7">
    <name type="scientific">Fusarium solani</name>
    <name type="common">Filamentous fungus</name>
    <dbReference type="NCBI Taxonomy" id="169388"/>
    <lineage>
        <taxon>Eukaryota</taxon>
        <taxon>Fungi</taxon>
        <taxon>Dikarya</taxon>
        <taxon>Ascomycota</taxon>
        <taxon>Pezizomycotina</taxon>
        <taxon>Sordariomycetes</taxon>
        <taxon>Hypocreomycetidae</taxon>
        <taxon>Hypocreales</taxon>
        <taxon>Nectriaceae</taxon>
        <taxon>Fusarium</taxon>
        <taxon>Fusarium solani species complex</taxon>
    </lineage>
</organism>
<keyword evidence="4" id="KW-0472">Membrane</keyword>
<dbReference type="GO" id="GO:0008270">
    <property type="term" value="F:zinc ion binding"/>
    <property type="evidence" value="ECO:0007669"/>
    <property type="project" value="InterPro"/>
</dbReference>
<evidence type="ECO:0000256" key="4">
    <source>
        <dbReference type="SAM" id="Phobius"/>
    </source>
</evidence>
<comment type="subcellular location">
    <subcellularLocation>
        <location evidence="1">Nucleus</location>
    </subcellularLocation>
</comment>
<dbReference type="EMBL" id="JAGTJS010000011">
    <property type="protein sequence ID" value="KAH7253221.1"/>
    <property type="molecule type" value="Genomic_DNA"/>
</dbReference>
<feature type="transmembrane region" description="Helical" evidence="4">
    <location>
        <begin position="919"/>
        <end position="940"/>
    </location>
</feature>
<keyword evidence="4" id="KW-0812">Transmembrane</keyword>
<evidence type="ECO:0000256" key="2">
    <source>
        <dbReference type="ARBA" id="ARBA00022723"/>
    </source>
</evidence>
<name>A0A9P9H9K4_FUSSL</name>
<reference evidence="6" key="1">
    <citation type="journal article" date="2021" name="Nat. Commun.">
        <title>Genetic determinants of endophytism in the Arabidopsis root mycobiome.</title>
        <authorList>
            <person name="Mesny F."/>
            <person name="Miyauchi S."/>
            <person name="Thiergart T."/>
            <person name="Pickel B."/>
            <person name="Atanasova L."/>
            <person name="Karlsson M."/>
            <person name="Huettel B."/>
            <person name="Barry K.W."/>
            <person name="Haridas S."/>
            <person name="Chen C."/>
            <person name="Bauer D."/>
            <person name="Andreopoulos W."/>
            <person name="Pangilinan J."/>
            <person name="LaButti K."/>
            <person name="Riley R."/>
            <person name="Lipzen A."/>
            <person name="Clum A."/>
            <person name="Drula E."/>
            <person name="Henrissat B."/>
            <person name="Kohler A."/>
            <person name="Grigoriev I.V."/>
            <person name="Martin F.M."/>
            <person name="Hacquard S."/>
        </authorList>
    </citation>
    <scope>NUCLEOTIDE SEQUENCE</scope>
    <source>
        <strain evidence="6">FSSC 5 MPI-SDFR-AT-0091</strain>
    </source>
</reference>
<dbReference type="Pfam" id="PF00107">
    <property type="entry name" value="ADH_zinc_N"/>
    <property type="match status" value="1"/>
</dbReference>
<dbReference type="InterPro" id="IPR011032">
    <property type="entry name" value="GroES-like_sf"/>
</dbReference>
<dbReference type="PROSITE" id="PS50048">
    <property type="entry name" value="ZN2_CY6_FUNGAL_2"/>
    <property type="match status" value="1"/>
</dbReference>
<dbReference type="PROSITE" id="PS00463">
    <property type="entry name" value="ZN2_CY6_FUNGAL_1"/>
    <property type="match status" value="1"/>
</dbReference>
<dbReference type="GO" id="GO:0003677">
    <property type="term" value="F:DNA binding"/>
    <property type="evidence" value="ECO:0007669"/>
    <property type="project" value="InterPro"/>
</dbReference>
<dbReference type="Gene3D" id="4.10.240.10">
    <property type="entry name" value="Zn(2)-C6 fungal-type DNA-binding domain"/>
    <property type="match status" value="1"/>
</dbReference>
<dbReference type="SMART" id="SM00906">
    <property type="entry name" value="Fungal_trans"/>
    <property type="match status" value="1"/>
</dbReference>
<proteinExistence type="predicted"/>
<dbReference type="CDD" id="cd00067">
    <property type="entry name" value="GAL4"/>
    <property type="match status" value="1"/>
</dbReference>
<evidence type="ECO:0000259" key="5">
    <source>
        <dbReference type="PROSITE" id="PS50048"/>
    </source>
</evidence>
<keyword evidence="3" id="KW-0539">Nucleus</keyword>
<accession>A0A9P9H9K4</accession>
<dbReference type="GO" id="GO:0005634">
    <property type="term" value="C:nucleus"/>
    <property type="evidence" value="ECO:0007669"/>
    <property type="project" value="UniProtKB-SubCell"/>
</dbReference>
<dbReference type="InterPro" id="IPR036291">
    <property type="entry name" value="NAD(P)-bd_dom_sf"/>
</dbReference>
<dbReference type="GO" id="GO:0000981">
    <property type="term" value="F:DNA-binding transcription factor activity, RNA polymerase II-specific"/>
    <property type="evidence" value="ECO:0007669"/>
    <property type="project" value="InterPro"/>
</dbReference>
<dbReference type="AlphaFoldDB" id="A0A9P9H9K4"/>
<keyword evidence="2" id="KW-0479">Metal-binding</keyword>
<dbReference type="GO" id="GO:0006351">
    <property type="term" value="P:DNA-templated transcription"/>
    <property type="evidence" value="ECO:0007669"/>
    <property type="project" value="InterPro"/>
</dbReference>